<evidence type="ECO:0008006" key="3">
    <source>
        <dbReference type="Google" id="ProtNLM"/>
    </source>
</evidence>
<name>A0ABQ4V0V9_9HYPH</name>
<protein>
    <recommendedName>
        <fullName evidence="3">RES domain-containing protein</fullName>
    </recommendedName>
</protein>
<evidence type="ECO:0000313" key="2">
    <source>
        <dbReference type="Proteomes" id="UP001055093"/>
    </source>
</evidence>
<evidence type="ECO:0000313" key="1">
    <source>
        <dbReference type="EMBL" id="GJE78063.1"/>
    </source>
</evidence>
<accession>A0ABQ4V0V9</accession>
<reference evidence="1" key="1">
    <citation type="journal article" date="2021" name="Front. Microbiol.">
        <title>Comprehensive Comparative Genomics and Phenotyping of Methylobacterium Species.</title>
        <authorList>
            <person name="Alessa O."/>
            <person name="Ogura Y."/>
            <person name="Fujitani Y."/>
            <person name="Takami H."/>
            <person name="Hayashi T."/>
            <person name="Sahin N."/>
            <person name="Tani A."/>
        </authorList>
    </citation>
    <scope>NUCLEOTIDE SEQUENCE</scope>
    <source>
        <strain evidence="1">DSM 14458</strain>
    </source>
</reference>
<sequence>MPEPLPLTSLPPRLQNKILLETGPEGDETAACWLWTGTVKRARSRFRHFVPGPDYDGARLSPGAYRNDRDTPMVRSPEYGYAVPANRVVYASANRQPVKSVPFLKRCANDLCVSPHHSLPQEGRQPRFRCVGVGKPRKAHQRPNLGIVEASGSVRPAPAVEPGPERLAPSAALQRLRAADVSPYQTPADAAREAGIHPDDVTPHVWSIYYAEAED</sequence>
<proteinExistence type="predicted"/>
<organism evidence="1 2">
    <name type="scientific">Methylorubrum suomiense</name>
    <dbReference type="NCBI Taxonomy" id="144191"/>
    <lineage>
        <taxon>Bacteria</taxon>
        <taxon>Pseudomonadati</taxon>
        <taxon>Pseudomonadota</taxon>
        <taxon>Alphaproteobacteria</taxon>
        <taxon>Hyphomicrobiales</taxon>
        <taxon>Methylobacteriaceae</taxon>
        <taxon>Methylorubrum</taxon>
    </lineage>
</organism>
<dbReference type="Proteomes" id="UP001055093">
    <property type="component" value="Unassembled WGS sequence"/>
</dbReference>
<gene>
    <name evidence="1" type="ORF">BGCPKDLD_4674</name>
</gene>
<dbReference type="RefSeq" id="WP_238308645.1">
    <property type="nucleotide sequence ID" value="NZ_BPRE01000020.1"/>
</dbReference>
<reference evidence="1" key="2">
    <citation type="submission" date="2021-08" db="EMBL/GenBank/DDBJ databases">
        <authorList>
            <person name="Tani A."/>
            <person name="Ola A."/>
            <person name="Ogura Y."/>
            <person name="Katsura K."/>
            <person name="Hayashi T."/>
        </authorList>
    </citation>
    <scope>NUCLEOTIDE SEQUENCE</scope>
    <source>
        <strain evidence="1">DSM 14458</strain>
    </source>
</reference>
<comment type="caution">
    <text evidence="1">The sequence shown here is derived from an EMBL/GenBank/DDBJ whole genome shotgun (WGS) entry which is preliminary data.</text>
</comment>
<keyword evidence="2" id="KW-1185">Reference proteome</keyword>
<dbReference type="EMBL" id="BPRE01000020">
    <property type="protein sequence ID" value="GJE78063.1"/>
    <property type="molecule type" value="Genomic_DNA"/>
</dbReference>